<accession>A0ACC0B1J8</accession>
<evidence type="ECO:0000313" key="1">
    <source>
        <dbReference type="EMBL" id="KAI5666508.1"/>
    </source>
</evidence>
<keyword evidence="2" id="KW-1185">Reference proteome</keyword>
<gene>
    <name evidence="1" type="ORF">M9H77_16361</name>
</gene>
<reference evidence="2" key="1">
    <citation type="journal article" date="2023" name="Nat. Plants">
        <title>Single-cell RNA sequencing provides a high-resolution roadmap for understanding the multicellular compartmentation of specialized metabolism.</title>
        <authorList>
            <person name="Sun S."/>
            <person name="Shen X."/>
            <person name="Li Y."/>
            <person name="Li Y."/>
            <person name="Wang S."/>
            <person name="Li R."/>
            <person name="Zhang H."/>
            <person name="Shen G."/>
            <person name="Guo B."/>
            <person name="Wei J."/>
            <person name="Xu J."/>
            <person name="St-Pierre B."/>
            <person name="Chen S."/>
            <person name="Sun C."/>
        </authorList>
    </citation>
    <scope>NUCLEOTIDE SEQUENCE [LARGE SCALE GENOMIC DNA]</scope>
</reference>
<proteinExistence type="predicted"/>
<organism evidence="1 2">
    <name type="scientific">Catharanthus roseus</name>
    <name type="common">Madagascar periwinkle</name>
    <name type="synonym">Vinca rosea</name>
    <dbReference type="NCBI Taxonomy" id="4058"/>
    <lineage>
        <taxon>Eukaryota</taxon>
        <taxon>Viridiplantae</taxon>
        <taxon>Streptophyta</taxon>
        <taxon>Embryophyta</taxon>
        <taxon>Tracheophyta</taxon>
        <taxon>Spermatophyta</taxon>
        <taxon>Magnoliopsida</taxon>
        <taxon>eudicotyledons</taxon>
        <taxon>Gunneridae</taxon>
        <taxon>Pentapetalae</taxon>
        <taxon>asterids</taxon>
        <taxon>lamiids</taxon>
        <taxon>Gentianales</taxon>
        <taxon>Apocynaceae</taxon>
        <taxon>Rauvolfioideae</taxon>
        <taxon>Vinceae</taxon>
        <taxon>Catharanthinae</taxon>
        <taxon>Catharanthus</taxon>
    </lineage>
</organism>
<name>A0ACC0B1J8_CATRO</name>
<sequence length="415" mass="44830">MAISSSSFTLQNLSVSTNGTVSKNRSPTQNIVLHFRVSGYSESPKVLSYSARNCFNTDCNNKCQLFKLKCSDSGVVGKVIEVLEDSEEPRIDDGGDGNGGDGRFPPGGGDGGGEGGGGEGDDNDEKEFGPIMKFEDVMREAEMRGASLPADMIEAAKITGIRRLLLTRYLDLQGSAWPLGFLMRYCSMLRNRMLADPSFLFKVGTEVLIDSCCATFAEVQKRGKDFWAEFELYAADLLVGVVVDIALVGMLAPYARIGKHSVSSGVFGSLKHACAALPSSVFEAERPGCRFSLQQRVATYFYKGVLYGSVGFGCGLIGQGIANMIMTAKRSVKKSEEDIPVPPLLKSAALWGIFLAVSSNTRYQIINGLEQLVEASPLAKRVPTVAMGFTVGIRFANNIYGGMQFVDWAKWSGVQ</sequence>
<comment type="caution">
    <text evidence="1">The sequence shown here is derived from an EMBL/GenBank/DDBJ whole genome shotgun (WGS) entry which is preliminary data.</text>
</comment>
<dbReference type="Proteomes" id="UP001060085">
    <property type="component" value="Linkage Group LG04"/>
</dbReference>
<protein>
    <submittedName>
        <fullName evidence="1">Uncharacterized protein</fullName>
    </submittedName>
</protein>
<evidence type="ECO:0000313" key="2">
    <source>
        <dbReference type="Proteomes" id="UP001060085"/>
    </source>
</evidence>
<dbReference type="EMBL" id="CM044704">
    <property type="protein sequence ID" value="KAI5666508.1"/>
    <property type="molecule type" value="Genomic_DNA"/>
</dbReference>